<feature type="transmembrane region" description="Helical" evidence="1">
    <location>
        <begin position="65"/>
        <end position="86"/>
    </location>
</feature>
<keyword evidence="1" id="KW-0472">Membrane</keyword>
<dbReference type="RefSeq" id="WP_188774183.1">
    <property type="nucleotide sequence ID" value="NZ_BMMB01000002.1"/>
</dbReference>
<proteinExistence type="predicted"/>
<keyword evidence="1" id="KW-1133">Transmembrane helix</keyword>
<evidence type="ECO:0000256" key="1">
    <source>
        <dbReference type="SAM" id="Phobius"/>
    </source>
</evidence>
<dbReference type="PANTHER" id="PTHR39419:SF1">
    <property type="entry name" value="SLL0814 PROTEIN"/>
    <property type="match status" value="1"/>
</dbReference>
<evidence type="ECO:0000313" key="2">
    <source>
        <dbReference type="EMBL" id="MDR6242673.1"/>
    </source>
</evidence>
<reference evidence="2 3" key="1">
    <citation type="submission" date="2023-07" db="EMBL/GenBank/DDBJ databases">
        <title>Genomic Encyclopedia of Type Strains, Phase IV (KMG-IV): sequencing the most valuable type-strain genomes for metagenomic binning, comparative biology and taxonomic classification.</title>
        <authorList>
            <person name="Goeker M."/>
        </authorList>
    </citation>
    <scope>NUCLEOTIDE SEQUENCE [LARGE SCALE GENOMIC DNA]</scope>
    <source>
        <strain evidence="2 3">DSM 22170</strain>
    </source>
</reference>
<accession>A0ABU1ITT9</accession>
<dbReference type="Pfam" id="PF04240">
    <property type="entry name" value="Caroten_synth"/>
    <property type="match status" value="1"/>
</dbReference>
<keyword evidence="3" id="KW-1185">Reference proteome</keyword>
<sequence>MGWIFWIWYGIGAVLLLTIGVPKMLDFSNGLFLVFYALYALSLIRRSQPQYNMSDWSVSKRETITFSRLLMAAVLMWLGGMALEWMGVHTGWPFGEYEYSSILGGLVFGVPWTLGFAWIAVVSSGILLASGRAVTDSMRARLLRAVQVGVWIIILDLVLDPVADARGFWTWGGDSGFYGVPWSNFIAWFIVGGVLSLTIPIIRLDLSVARQSVFLYQGILFMFGLLAWQQGLIGSVIAGVIGIALAEGSYRYDRRQQVSRV</sequence>
<dbReference type="InterPro" id="IPR007354">
    <property type="entry name" value="CruF-like"/>
</dbReference>
<comment type="caution">
    <text evidence="2">The sequence shown here is derived from an EMBL/GenBank/DDBJ whole genome shotgun (WGS) entry which is preliminary data.</text>
</comment>
<feature type="transmembrane region" description="Helical" evidence="1">
    <location>
        <begin position="214"/>
        <end position="245"/>
    </location>
</feature>
<evidence type="ECO:0000313" key="3">
    <source>
        <dbReference type="Proteomes" id="UP001185028"/>
    </source>
</evidence>
<feature type="transmembrane region" description="Helical" evidence="1">
    <location>
        <begin position="27"/>
        <end position="44"/>
    </location>
</feature>
<organism evidence="2 3">
    <name type="scientific">Paenibacillus hunanensis</name>
    <dbReference type="NCBI Taxonomy" id="539262"/>
    <lineage>
        <taxon>Bacteria</taxon>
        <taxon>Bacillati</taxon>
        <taxon>Bacillota</taxon>
        <taxon>Bacilli</taxon>
        <taxon>Bacillales</taxon>
        <taxon>Paenibacillaceae</taxon>
        <taxon>Paenibacillus</taxon>
    </lineage>
</organism>
<dbReference type="Proteomes" id="UP001185028">
    <property type="component" value="Unassembled WGS sequence"/>
</dbReference>
<feature type="transmembrane region" description="Helical" evidence="1">
    <location>
        <begin position="182"/>
        <end position="202"/>
    </location>
</feature>
<feature type="transmembrane region" description="Helical" evidence="1">
    <location>
        <begin position="106"/>
        <end position="130"/>
    </location>
</feature>
<gene>
    <name evidence="2" type="ORF">JOC58_000557</name>
</gene>
<keyword evidence="1" id="KW-0812">Transmembrane</keyword>
<dbReference type="EMBL" id="JAVDQH010000002">
    <property type="protein sequence ID" value="MDR6242673.1"/>
    <property type="molecule type" value="Genomic_DNA"/>
</dbReference>
<feature type="transmembrane region" description="Helical" evidence="1">
    <location>
        <begin position="5"/>
        <end position="21"/>
    </location>
</feature>
<feature type="transmembrane region" description="Helical" evidence="1">
    <location>
        <begin position="142"/>
        <end position="162"/>
    </location>
</feature>
<dbReference type="PANTHER" id="PTHR39419">
    <property type="entry name" value="SLL0814 PROTEIN"/>
    <property type="match status" value="1"/>
</dbReference>
<protein>
    <submittedName>
        <fullName evidence="2">Membrane protein</fullName>
    </submittedName>
</protein>
<name>A0ABU1ITT9_9BACL</name>